<dbReference type="Pfam" id="PF04628">
    <property type="entry name" value="Sedlin_N"/>
    <property type="match status" value="1"/>
</dbReference>
<reference evidence="3" key="1">
    <citation type="journal article" date="2023" name="Commun. Biol.">
        <title>Genome analysis of Parmales, the sister group of diatoms, reveals the evolutionary specialization of diatoms from phago-mixotrophs to photoautotrophs.</title>
        <authorList>
            <person name="Ban H."/>
            <person name="Sato S."/>
            <person name="Yoshikawa S."/>
            <person name="Yamada K."/>
            <person name="Nakamura Y."/>
            <person name="Ichinomiya M."/>
            <person name="Sato N."/>
            <person name="Blanc-Mathieu R."/>
            <person name="Endo H."/>
            <person name="Kuwata A."/>
            <person name="Ogata H."/>
        </authorList>
    </citation>
    <scope>NUCLEOTIDE SEQUENCE [LARGE SCALE GENOMIC DNA]</scope>
    <source>
        <strain evidence="3">NIES 3700</strain>
    </source>
</reference>
<accession>A0A9W7F571</accession>
<dbReference type="SUPFAM" id="SSF64356">
    <property type="entry name" value="SNARE-like"/>
    <property type="match status" value="1"/>
</dbReference>
<evidence type="ECO:0008006" key="4">
    <source>
        <dbReference type="Google" id="ProtNLM"/>
    </source>
</evidence>
<evidence type="ECO:0000313" key="3">
    <source>
        <dbReference type="Proteomes" id="UP001165122"/>
    </source>
</evidence>
<dbReference type="Gene3D" id="3.30.450.70">
    <property type="match status" value="1"/>
</dbReference>
<name>A0A9W7F571_9STRA</name>
<dbReference type="Proteomes" id="UP001165122">
    <property type="component" value="Unassembled WGS sequence"/>
</dbReference>
<dbReference type="AlphaFoldDB" id="A0A9W7F571"/>
<keyword evidence="3" id="KW-1185">Reference proteome</keyword>
<evidence type="ECO:0000313" key="2">
    <source>
        <dbReference type="EMBL" id="GMI03684.1"/>
    </source>
</evidence>
<comment type="caution">
    <text evidence="2">The sequence shown here is derived from an EMBL/GenBank/DDBJ whole genome shotgun (WGS) entry which is preliminary data.</text>
</comment>
<dbReference type="OrthoDB" id="10258445at2759"/>
<gene>
    <name evidence="2" type="ORF">TrLO_g10730</name>
</gene>
<feature type="region of interest" description="Disordered" evidence="1">
    <location>
        <begin position="68"/>
        <end position="88"/>
    </location>
</feature>
<sequence>MSLVALALVSPDNTPIFISTYGDETPSTSDPISDPFSSSPSTKFSFIIHSALDHLSSPTLWSTPKHLLQTSTTTSPPPSQPSPNKNKNTQLGFLGHIIPIDQYRVYGYHGTNGIRLLSVIDEVFTSDIQPPGPIQTQHLFERSLHSLFYRVYRMYLMALCNPFHSIEGEGNNNDNGEQNNFIKGRVMEDGKYWYPRFERGTRAMVEDFNETGGY</sequence>
<dbReference type="InterPro" id="IPR006722">
    <property type="entry name" value="Sedlin"/>
</dbReference>
<dbReference type="GO" id="GO:0006888">
    <property type="term" value="P:endoplasmic reticulum to Golgi vesicle-mediated transport"/>
    <property type="evidence" value="ECO:0007669"/>
    <property type="project" value="InterPro"/>
</dbReference>
<evidence type="ECO:0000256" key="1">
    <source>
        <dbReference type="SAM" id="MobiDB-lite"/>
    </source>
</evidence>
<dbReference type="InterPro" id="IPR011012">
    <property type="entry name" value="Longin-like_dom_sf"/>
</dbReference>
<protein>
    <recommendedName>
        <fullName evidence="4">Trafficking protein particle complex subunit</fullName>
    </recommendedName>
</protein>
<dbReference type="EMBL" id="BRXW01000060">
    <property type="protein sequence ID" value="GMI03684.1"/>
    <property type="molecule type" value="Genomic_DNA"/>
</dbReference>
<dbReference type="GO" id="GO:0005737">
    <property type="term" value="C:cytoplasm"/>
    <property type="evidence" value="ECO:0007669"/>
    <property type="project" value="GOC"/>
</dbReference>
<proteinExistence type="predicted"/>
<organism evidence="2 3">
    <name type="scientific">Triparma laevis f. longispina</name>
    <dbReference type="NCBI Taxonomy" id="1714387"/>
    <lineage>
        <taxon>Eukaryota</taxon>
        <taxon>Sar</taxon>
        <taxon>Stramenopiles</taxon>
        <taxon>Ochrophyta</taxon>
        <taxon>Bolidophyceae</taxon>
        <taxon>Parmales</taxon>
        <taxon>Triparmaceae</taxon>
        <taxon>Triparma</taxon>
    </lineage>
</organism>